<name>A0AAD4GUV8_ASPNN</name>
<comment type="cofactor">
    <cofactor evidence="1">
        <name>heme</name>
        <dbReference type="ChEBI" id="CHEBI:30413"/>
    </cofactor>
</comment>
<comment type="caution">
    <text evidence="7">The sequence shown here is derived from an EMBL/GenBank/DDBJ whole genome shotgun (WGS) entry which is preliminary data.</text>
</comment>
<dbReference type="GO" id="GO:0016705">
    <property type="term" value="F:oxidoreductase activity, acting on paired donors, with incorporation or reduction of molecular oxygen"/>
    <property type="evidence" value="ECO:0007669"/>
    <property type="project" value="InterPro"/>
</dbReference>
<dbReference type="SUPFAM" id="SSF48264">
    <property type="entry name" value="Cytochrome P450"/>
    <property type="match status" value="1"/>
</dbReference>
<proteinExistence type="inferred from homology"/>
<evidence type="ECO:0000313" key="8">
    <source>
        <dbReference type="Proteomes" id="UP001194746"/>
    </source>
</evidence>
<reference evidence="7" key="1">
    <citation type="journal article" date="2019" name="Beilstein J. Org. Chem.">
        <title>Nanangenines: drimane sesquiterpenoids as the dominant metabolite cohort of a novel Australian fungus, Aspergillus nanangensis.</title>
        <authorList>
            <person name="Lacey H.J."/>
            <person name="Gilchrist C.L.M."/>
            <person name="Crombie A."/>
            <person name="Kalaitzis J.A."/>
            <person name="Vuong D."/>
            <person name="Rutledge P.J."/>
            <person name="Turner P."/>
            <person name="Pitt J.I."/>
            <person name="Lacey E."/>
            <person name="Chooi Y.H."/>
            <person name="Piggott A.M."/>
        </authorList>
    </citation>
    <scope>NUCLEOTIDE SEQUENCE</scope>
    <source>
        <strain evidence="7">MST-FP2251</strain>
    </source>
</reference>
<dbReference type="GO" id="GO:0005506">
    <property type="term" value="F:iron ion binding"/>
    <property type="evidence" value="ECO:0007669"/>
    <property type="project" value="InterPro"/>
</dbReference>
<gene>
    <name evidence="7" type="ORF">FE257_006287</name>
</gene>
<protein>
    <recommendedName>
        <fullName evidence="9">Cytochrome P450</fullName>
    </recommendedName>
</protein>
<dbReference type="PANTHER" id="PTHR24305">
    <property type="entry name" value="CYTOCHROME P450"/>
    <property type="match status" value="1"/>
</dbReference>
<dbReference type="InterPro" id="IPR036396">
    <property type="entry name" value="Cyt_P450_sf"/>
</dbReference>
<dbReference type="InterPro" id="IPR050121">
    <property type="entry name" value="Cytochrome_P450_monoxygenase"/>
</dbReference>
<accession>A0AAD4GUV8</accession>
<dbReference type="Pfam" id="PF00067">
    <property type="entry name" value="p450"/>
    <property type="match status" value="1"/>
</dbReference>
<keyword evidence="3" id="KW-0479">Metal-binding</keyword>
<comment type="similarity">
    <text evidence="2">Belongs to the cytochrome P450 family.</text>
</comment>
<organism evidence="7 8">
    <name type="scientific">Aspergillus nanangensis</name>
    <dbReference type="NCBI Taxonomy" id="2582783"/>
    <lineage>
        <taxon>Eukaryota</taxon>
        <taxon>Fungi</taxon>
        <taxon>Dikarya</taxon>
        <taxon>Ascomycota</taxon>
        <taxon>Pezizomycotina</taxon>
        <taxon>Eurotiomycetes</taxon>
        <taxon>Eurotiomycetidae</taxon>
        <taxon>Eurotiales</taxon>
        <taxon>Aspergillaceae</taxon>
        <taxon>Aspergillus</taxon>
        <taxon>Aspergillus subgen. Circumdati</taxon>
    </lineage>
</organism>
<evidence type="ECO:0000256" key="3">
    <source>
        <dbReference type="ARBA" id="ARBA00022723"/>
    </source>
</evidence>
<dbReference type="InterPro" id="IPR001128">
    <property type="entry name" value="Cyt_P450"/>
</dbReference>
<dbReference type="GO" id="GO:0020037">
    <property type="term" value="F:heme binding"/>
    <property type="evidence" value="ECO:0007669"/>
    <property type="project" value="InterPro"/>
</dbReference>
<evidence type="ECO:0008006" key="9">
    <source>
        <dbReference type="Google" id="ProtNLM"/>
    </source>
</evidence>
<evidence type="ECO:0000256" key="4">
    <source>
        <dbReference type="ARBA" id="ARBA00023002"/>
    </source>
</evidence>
<evidence type="ECO:0000256" key="6">
    <source>
        <dbReference type="ARBA" id="ARBA00023033"/>
    </source>
</evidence>
<reference evidence="7" key="2">
    <citation type="submission" date="2020-02" db="EMBL/GenBank/DDBJ databases">
        <authorList>
            <person name="Gilchrist C.L.M."/>
            <person name="Chooi Y.-H."/>
        </authorList>
    </citation>
    <scope>NUCLEOTIDE SEQUENCE</scope>
    <source>
        <strain evidence="7">MST-FP2251</strain>
    </source>
</reference>
<dbReference type="AlphaFoldDB" id="A0AAD4GUV8"/>
<dbReference type="Gene3D" id="1.10.630.10">
    <property type="entry name" value="Cytochrome P450"/>
    <property type="match status" value="2"/>
</dbReference>
<dbReference type="GO" id="GO:0044550">
    <property type="term" value="P:secondary metabolite biosynthetic process"/>
    <property type="evidence" value="ECO:0007669"/>
    <property type="project" value="UniProtKB-ARBA"/>
</dbReference>
<keyword evidence="5" id="KW-0408">Iron</keyword>
<keyword evidence="6" id="KW-0503">Monooxygenase</keyword>
<evidence type="ECO:0000313" key="7">
    <source>
        <dbReference type="EMBL" id="KAF9890126.1"/>
    </source>
</evidence>
<dbReference type="PANTHER" id="PTHR24305:SF235">
    <property type="entry name" value="CYTOCHROME P450 MONOOXYGENASE APDB-RELATED"/>
    <property type="match status" value="1"/>
</dbReference>
<dbReference type="EMBL" id="VCAU01000029">
    <property type="protein sequence ID" value="KAF9890126.1"/>
    <property type="molecule type" value="Genomic_DNA"/>
</dbReference>
<dbReference type="Proteomes" id="UP001194746">
    <property type="component" value="Unassembled WGS sequence"/>
</dbReference>
<keyword evidence="4" id="KW-0560">Oxidoreductase</keyword>
<evidence type="ECO:0000256" key="1">
    <source>
        <dbReference type="ARBA" id="ARBA00001971"/>
    </source>
</evidence>
<dbReference type="GO" id="GO:0004497">
    <property type="term" value="F:monooxygenase activity"/>
    <property type="evidence" value="ECO:0007669"/>
    <property type="project" value="UniProtKB-KW"/>
</dbReference>
<keyword evidence="8" id="KW-1185">Reference proteome</keyword>
<evidence type="ECO:0000256" key="5">
    <source>
        <dbReference type="ARBA" id="ARBA00023004"/>
    </source>
</evidence>
<evidence type="ECO:0000256" key="2">
    <source>
        <dbReference type="ARBA" id="ARBA00010617"/>
    </source>
</evidence>
<sequence length="429" mass="49065">MVGYAIVLVSVFLVTVRLLCNYTRLNSIPGPKLAGFSDLWRVYARKSPHFTPDLVRLHEEHGTVVRVGPNSLSVSNPAAIRPVRRRRPRNTSTLEDHDIGRLRHFEISRYEGVIDHAVRSLANTFRRHQIVDLALFLQFFSADFFDSLRGDERTEESNDNARASGCELMWMDCIFNRPTYRLKRARGVPSLYRGPHSPMNRHVRESARLLQLAQRNIRVGDRLEDCPVEQNLICLGESLTLTFALLLRHPGAMANLRSEITAAYNTGFLSNLPRWAELNRLAYLDAVMKESLRLLPNATCDHDIVTSPDGAIIDGHYIPQGTGIGCYSEALHHNAEIYGEYTHMFRPERWQVASPQHHKCMTQYLLPSKLEAFDHPRIRTVWLELKKVVVLILMEFEMQLLHTTHDAINDKTIAPVLSSMMVQFVPKVD</sequence>